<dbReference type="Pfam" id="PF00085">
    <property type="entry name" value="Thioredoxin"/>
    <property type="match status" value="1"/>
</dbReference>
<comment type="similarity">
    <text evidence="3">Belongs to the thioredoxin family.</text>
</comment>
<dbReference type="InterPro" id="IPR005746">
    <property type="entry name" value="Thioredoxin"/>
</dbReference>
<gene>
    <name evidence="5" type="ORF">RI048_02285</name>
</gene>
<dbReference type="PROSITE" id="PS51352">
    <property type="entry name" value="THIOREDOXIN_2"/>
    <property type="match status" value="1"/>
</dbReference>
<evidence type="ECO:0000259" key="4">
    <source>
        <dbReference type="PROSITE" id="PS51352"/>
    </source>
</evidence>
<evidence type="ECO:0000313" key="6">
    <source>
        <dbReference type="Proteomes" id="UP001246576"/>
    </source>
</evidence>
<dbReference type="Proteomes" id="UP001246576">
    <property type="component" value="Unassembled WGS sequence"/>
</dbReference>
<accession>A0ABU2EFX2</accession>
<dbReference type="PANTHER" id="PTHR43601">
    <property type="entry name" value="THIOREDOXIN, MITOCHONDRIAL"/>
    <property type="match status" value="1"/>
</dbReference>
<keyword evidence="1" id="KW-1015">Disulfide bond</keyword>
<dbReference type="InterPro" id="IPR036249">
    <property type="entry name" value="Thioredoxin-like_sf"/>
</dbReference>
<dbReference type="InterPro" id="IPR017937">
    <property type="entry name" value="Thioredoxin_CS"/>
</dbReference>
<comment type="caution">
    <text evidence="5">The sequence shown here is derived from an EMBL/GenBank/DDBJ whole genome shotgun (WGS) entry which is preliminary data.</text>
</comment>
<keyword evidence="2" id="KW-0676">Redox-active center</keyword>
<dbReference type="CDD" id="cd02947">
    <property type="entry name" value="TRX_family"/>
    <property type="match status" value="1"/>
</dbReference>
<dbReference type="EMBL" id="JAVLSJ010000001">
    <property type="protein sequence ID" value="MDR9847033.1"/>
    <property type="molecule type" value="Genomic_DNA"/>
</dbReference>
<dbReference type="SUPFAM" id="SSF52833">
    <property type="entry name" value="Thioredoxin-like"/>
    <property type="match status" value="1"/>
</dbReference>
<dbReference type="InterPro" id="IPR013766">
    <property type="entry name" value="Thioredoxin_domain"/>
</dbReference>
<name>A0ABU2EFX2_9BURK</name>
<sequence length="111" mass="11682">MKNVTLANFDAEVLAPSHHKPVIVMFHASWCGPCKSMKPLVETLAEKHKFTLLGVDGGEEGELARQQGVRGVPTLAAYLDGEKVVSVVGAQAEANVLKFLRGAGAINSVGA</sequence>
<organism evidence="5 6">
    <name type="scientific">Herbaspirillum huttiense subsp. lycopersici</name>
    <dbReference type="NCBI Taxonomy" id="3074428"/>
    <lineage>
        <taxon>Bacteria</taxon>
        <taxon>Pseudomonadati</taxon>
        <taxon>Pseudomonadota</taxon>
        <taxon>Betaproteobacteria</taxon>
        <taxon>Burkholderiales</taxon>
        <taxon>Oxalobacteraceae</taxon>
        <taxon>Herbaspirillum</taxon>
    </lineage>
</organism>
<dbReference type="PROSITE" id="PS00194">
    <property type="entry name" value="THIOREDOXIN_1"/>
    <property type="match status" value="1"/>
</dbReference>
<evidence type="ECO:0000313" key="5">
    <source>
        <dbReference type="EMBL" id="MDR9847033.1"/>
    </source>
</evidence>
<dbReference type="PIRSF" id="PIRSF000077">
    <property type="entry name" value="Thioredoxin"/>
    <property type="match status" value="1"/>
</dbReference>
<feature type="domain" description="Thioredoxin" evidence="4">
    <location>
        <begin position="1"/>
        <end position="105"/>
    </location>
</feature>
<dbReference type="Gene3D" id="3.40.30.10">
    <property type="entry name" value="Glutaredoxin"/>
    <property type="match status" value="1"/>
</dbReference>
<protein>
    <recommendedName>
        <fullName evidence="3">Thioredoxin</fullName>
    </recommendedName>
</protein>
<evidence type="ECO:0000256" key="1">
    <source>
        <dbReference type="ARBA" id="ARBA00023157"/>
    </source>
</evidence>
<reference evidence="5" key="1">
    <citation type="submission" date="2023-09" db="EMBL/GenBank/DDBJ databases">
        <title>Description of first Herbaspirillum huttiense subsp. nephrolepsisexaltata and Herbaspirillum huttiense subsp. lycopersicon.</title>
        <authorList>
            <person name="Poudel M."/>
            <person name="Sharma A."/>
            <person name="Goss E."/>
            <person name="Tapia J.H."/>
            <person name="Harmon C.M."/>
            <person name="Jones J.B."/>
        </authorList>
    </citation>
    <scope>NUCLEOTIDE SEQUENCE</scope>
    <source>
        <strain evidence="5">SE1</strain>
    </source>
</reference>
<proteinExistence type="inferred from homology"/>
<evidence type="ECO:0000256" key="2">
    <source>
        <dbReference type="ARBA" id="ARBA00023284"/>
    </source>
</evidence>
<keyword evidence="6" id="KW-1185">Reference proteome</keyword>
<evidence type="ECO:0000256" key="3">
    <source>
        <dbReference type="PIRNR" id="PIRNR000077"/>
    </source>
</evidence>
<dbReference type="RefSeq" id="WP_310839455.1">
    <property type="nucleotide sequence ID" value="NZ_JAVLSJ010000001.1"/>
</dbReference>
<dbReference type="PRINTS" id="PR00421">
    <property type="entry name" value="THIOREDOXIN"/>
</dbReference>
<dbReference type="PANTHER" id="PTHR43601:SF3">
    <property type="entry name" value="THIOREDOXIN, MITOCHONDRIAL"/>
    <property type="match status" value="1"/>
</dbReference>